<gene>
    <name evidence="1" type="ORF">E5170_20500</name>
</gene>
<proteinExistence type="predicted"/>
<reference evidence="1 2" key="1">
    <citation type="submission" date="2019-04" db="EMBL/GenBank/DDBJ databases">
        <title>Draft genome sequence of Pseudomonas sp. M7D1 isolated from rhizosphere of plant the flowery desert.</title>
        <authorList>
            <person name="Poblete-Morales M."/>
            <person name="Plaza N."/>
            <person name="Corsini G."/>
            <person name="Silva E."/>
        </authorList>
    </citation>
    <scope>NUCLEOTIDE SEQUENCE [LARGE SCALE GENOMIC DNA]</scope>
    <source>
        <strain evidence="1 2">M7D1</strain>
    </source>
</reference>
<name>A0AAQ2I011_9PSED</name>
<evidence type="ECO:0000313" key="2">
    <source>
        <dbReference type="Proteomes" id="UP000310574"/>
    </source>
</evidence>
<dbReference type="Proteomes" id="UP000310574">
    <property type="component" value="Unassembled WGS sequence"/>
</dbReference>
<evidence type="ECO:0000313" key="1">
    <source>
        <dbReference type="EMBL" id="THF29558.1"/>
    </source>
</evidence>
<sequence>MSERRIELKCEFCTSSNLRAFVQHGSYFLRCISCSQSHVATSWLALSSEITESLRATVVSEEFQEIEFLAEGVGPNFISKVSKAAYAGQLVMLTSSSKNA</sequence>
<dbReference type="RefSeq" id="WP_136493570.1">
    <property type="nucleotide sequence ID" value="NZ_SSBS01000005.1"/>
</dbReference>
<comment type="caution">
    <text evidence="1">The sequence shown here is derived from an EMBL/GenBank/DDBJ whole genome shotgun (WGS) entry which is preliminary data.</text>
</comment>
<accession>A0AAQ2I011</accession>
<organism evidence="1 2">
    <name type="scientific">Pseudomonas atacamensis</name>
    <dbReference type="NCBI Taxonomy" id="2565368"/>
    <lineage>
        <taxon>Bacteria</taxon>
        <taxon>Pseudomonadati</taxon>
        <taxon>Pseudomonadota</taxon>
        <taxon>Gammaproteobacteria</taxon>
        <taxon>Pseudomonadales</taxon>
        <taxon>Pseudomonadaceae</taxon>
        <taxon>Pseudomonas</taxon>
    </lineage>
</organism>
<protein>
    <submittedName>
        <fullName evidence="1">Uncharacterized protein</fullName>
    </submittedName>
</protein>
<dbReference type="AlphaFoldDB" id="A0AAQ2I011"/>
<dbReference type="EMBL" id="SSBS01000005">
    <property type="protein sequence ID" value="THF29558.1"/>
    <property type="molecule type" value="Genomic_DNA"/>
</dbReference>